<feature type="compositionally biased region" description="Pro residues" evidence="1">
    <location>
        <begin position="301"/>
        <end position="312"/>
    </location>
</feature>
<name>A0AA47NRF5_MERPO</name>
<keyword evidence="3" id="KW-1185">Reference proteome</keyword>
<dbReference type="Proteomes" id="UP001174136">
    <property type="component" value="Unassembled WGS sequence"/>
</dbReference>
<dbReference type="EMBL" id="JAOPHQ010005697">
    <property type="protein sequence ID" value="KAK0134568.1"/>
    <property type="molecule type" value="Genomic_DNA"/>
</dbReference>
<accession>A0AA47NRF5</accession>
<dbReference type="PANTHER" id="PTHR44826:SF5">
    <property type="entry name" value="DYNEIN HEAVY CHAIN"/>
    <property type="match status" value="1"/>
</dbReference>
<feature type="region of interest" description="Disordered" evidence="1">
    <location>
        <begin position="265"/>
        <end position="332"/>
    </location>
</feature>
<dbReference type="InterPro" id="IPR051860">
    <property type="entry name" value="Plasmodium_CSP_Invasion"/>
</dbReference>
<evidence type="ECO:0000256" key="1">
    <source>
        <dbReference type="SAM" id="MobiDB-lite"/>
    </source>
</evidence>
<protein>
    <submittedName>
        <fullName evidence="2">Neurobeachin-like protein 2</fullName>
    </submittedName>
</protein>
<gene>
    <name evidence="2" type="primary">nbeal2_3</name>
    <name evidence="2" type="ORF">N1851_029839</name>
</gene>
<evidence type="ECO:0000313" key="3">
    <source>
        <dbReference type="Proteomes" id="UP001174136"/>
    </source>
</evidence>
<reference evidence="2" key="1">
    <citation type="journal article" date="2023" name="Front. Mar. Sci.">
        <title>A new Merluccius polli reference genome to investigate the effects of global change in West African waters.</title>
        <authorList>
            <person name="Mateo J.L."/>
            <person name="Blanco-Fernandez C."/>
            <person name="Garcia-Vazquez E."/>
            <person name="Machado-Schiaffino G."/>
        </authorList>
    </citation>
    <scope>NUCLEOTIDE SEQUENCE</scope>
    <source>
        <strain evidence="2">C29</strain>
        <tissue evidence="2">Fin</tissue>
    </source>
</reference>
<feature type="compositionally biased region" description="Low complexity" evidence="1">
    <location>
        <begin position="288"/>
        <end position="300"/>
    </location>
</feature>
<dbReference type="AlphaFoldDB" id="A0AA47NRF5"/>
<dbReference type="PANTHER" id="PTHR44826">
    <property type="entry name" value="SPORE COAT PROTEIN SP85"/>
    <property type="match status" value="1"/>
</dbReference>
<evidence type="ECO:0000313" key="2">
    <source>
        <dbReference type="EMBL" id="KAK0134568.1"/>
    </source>
</evidence>
<proteinExistence type="predicted"/>
<comment type="caution">
    <text evidence="2">The sequence shown here is derived from an EMBL/GenBank/DDBJ whole genome shotgun (WGS) entry which is preliminary data.</text>
</comment>
<feature type="compositionally biased region" description="Pro residues" evidence="1">
    <location>
        <begin position="321"/>
        <end position="332"/>
    </location>
</feature>
<organism evidence="2 3">
    <name type="scientific">Merluccius polli</name>
    <name type="common">Benguela hake</name>
    <name type="synonym">Merluccius cadenati</name>
    <dbReference type="NCBI Taxonomy" id="89951"/>
    <lineage>
        <taxon>Eukaryota</taxon>
        <taxon>Metazoa</taxon>
        <taxon>Chordata</taxon>
        <taxon>Craniata</taxon>
        <taxon>Vertebrata</taxon>
        <taxon>Euteleostomi</taxon>
        <taxon>Actinopterygii</taxon>
        <taxon>Neopterygii</taxon>
        <taxon>Teleostei</taxon>
        <taxon>Neoteleostei</taxon>
        <taxon>Acanthomorphata</taxon>
        <taxon>Zeiogadaria</taxon>
        <taxon>Gadariae</taxon>
        <taxon>Gadiformes</taxon>
        <taxon>Gadoidei</taxon>
        <taxon>Merlucciidae</taxon>
        <taxon>Merluccius</taxon>
    </lineage>
</organism>
<sequence>MNLFSSRMKDVGYLQQWLEAFVASFERLIDVQSLEPRRLEECSSEVPLLPREVLVFLSTQLWHSALHLSGAEQNSSIPHPLLLIKFFIIVCRNMGNIDVEKTPGFVFETIKLLNYCLNQLKKGSGEKEPLQAVMQYGLLLCESLFDPYQTWRRCLAGEEVSLLERSKYKFCPLALPEELPVLFHGETCSLHSSTPLLLHPSTPLLLHPSTPPRLYPSTPPLLQPSTPPLLYASTPPPLHSSTPPLLYSSTPPLLYSSTPPLLHASTPPPLHPSTPLLLHPSTPPRLYSSTPPLLHSSTPPLIHPSTPPPLHPSTPLLLHPSTPPLFHPSTPPPLHPSIPPLLSPSIPPLLSPSIPPLLSPSIPPPLYPSTPLCQDHIP</sequence>